<protein>
    <submittedName>
        <fullName evidence="1">Uncharacterized protein</fullName>
    </submittedName>
</protein>
<evidence type="ECO:0000313" key="2">
    <source>
        <dbReference type="Proteomes" id="UP000499080"/>
    </source>
</evidence>
<comment type="caution">
    <text evidence="1">The sequence shown here is derived from an EMBL/GenBank/DDBJ whole genome shotgun (WGS) entry which is preliminary data.</text>
</comment>
<dbReference type="Proteomes" id="UP000499080">
    <property type="component" value="Unassembled WGS sequence"/>
</dbReference>
<accession>A0A4Y2EX73</accession>
<gene>
    <name evidence="1" type="ORF">AVEN_8455_1</name>
</gene>
<dbReference type="EMBL" id="BGPR01000713">
    <property type="protein sequence ID" value="GBM32616.1"/>
    <property type="molecule type" value="Genomic_DNA"/>
</dbReference>
<evidence type="ECO:0000313" key="1">
    <source>
        <dbReference type="EMBL" id="GBM32616.1"/>
    </source>
</evidence>
<keyword evidence="2" id="KW-1185">Reference proteome</keyword>
<reference evidence="1 2" key="1">
    <citation type="journal article" date="2019" name="Sci. Rep.">
        <title>Orb-weaving spider Araneus ventricosus genome elucidates the spidroin gene catalogue.</title>
        <authorList>
            <person name="Kono N."/>
            <person name="Nakamura H."/>
            <person name="Ohtoshi R."/>
            <person name="Moran D.A.P."/>
            <person name="Shinohara A."/>
            <person name="Yoshida Y."/>
            <person name="Fujiwara M."/>
            <person name="Mori M."/>
            <person name="Tomita M."/>
            <person name="Arakawa K."/>
        </authorList>
    </citation>
    <scope>NUCLEOTIDE SEQUENCE [LARGE SCALE GENOMIC DNA]</scope>
</reference>
<dbReference type="AlphaFoldDB" id="A0A4Y2EX73"/>
<proteinExistence type="predicted"/>
<sequence length="87" mass="9632">MTYIVILNRGQKSRTTPELPTFHITPPSEETFGPSGYDLACNRLHTWLIFNGIGFRALELSATEADTLPLGHRSPGANLMRVSENGF</sequence>
<organism evidence="1 2">
    <name type="scientific">Araneus ventricosus</name>
    <name type="common">Orbweaver spider</name>
    <name type="synonym">Epeira ventricosa</name>
    <dbReference type="NCBI Taxonomy" id="182803"/>
    <lineage>
        <taxon>Eukaryota</taxon>
        <taxon>Metazoa</taxon>
        <taxon>Ecdysozoa</taxon>
        <taxon>Arthropoda</taxon>
        <taxon>Chelicerata</taxon>
        <taxon>Arachnida</taxon>
        <taxon>Araneae</taxon>
        <taxon>Araneomorphae</taxon>
        <taxon>Entelegynae</taxon>
        <taxon>Araneoidea</taxon>
        <taxon>Araneidae</taxon>
        <taxon>Araneus</taxon>
    </lineage>
</organism>
<name>A0A4Y2EX73_ARAVE</name>